<proteinExistence type="predicted"/>
<organism evidence="1">
    <name type="scientific">Anopheles braziliensis</name>
    <dbReference type="NCBI Taxonomy" id="58242"/>
    <lineage>
        <taxon>Eukaryota</taxon>
        <taxon>Metazoa</taxon>
        <taxon>Ecdysozoa</taxon>
        <taxon>Arthropoda</taxon>
        <taxon>Hexapoda</taxon>
        <taxon>Insecta</taxon>
        <taxon>Pterygota</taxon>
        <taxon>Neoptera</taxon>
        <taxon>Endopterygota</taxon>
        <taxon>Diptera</taxon>
        <taxon>Nematocera</taxon>
        <taxon>Culicoidea</taxon>
        <taxon>Culicidae</taxon>
        <taxon>Anophelinae</taxon>
        <taxon>Anopheles</taxon>
    </lineage>
</organism>
<dbReference type="AlphaFoldDB" id="A0A2M3ZWP8"/>
<sequence length="91" mass="10314">MRGFFRVSVCPFFGLFSLINSLPLAAILFEVERFALAADEFAKHKNHCSFSGYTAGQQIVLTKTSCFPTEEISSGVRVFREFRQMRDEIPA</sequence>
<evidence type="ECO:0000313" key="1">
    <source>
        <dbReference type="EMBL" id="MBW32912.1"/>
    </source>
</evidence>
<accession>A0A2M3ZWP8</accession>
<name>A0A2M3ZWP8_9DIPT</name>
<dbReference type="EMBL" id="GGFM01012161">
    <property type="protein sequence ID" value="MBW32912.1"/>
    <property type="molecule type" value="Transcribed_RNA"/>
</dbReference>
<reference evidence="1" key="1">
    <citation type="submission" date="2018-01" db="EMBL/GenBank/DDBJ databases">
        <title>An insight into the sialome of Amazonian anophelines.</title>
        <authorList>
            <person name="Ribeiro J.M."/>
            <person name="Scarpassa V."/>
            <person name="Calvo E."/>
        </authorList>
    </citation>
    <scope>NUCLEOTIDE SEQUENCE</scope>
    <source>
        <tissue evidence="1">Salivary glands</tissue>
    </source>
</reference>
<protein>
    <submittedName>
        <fullName evidence="1">Putative secreted peptide</fullName>
    </submittedName>
</protein>